<organism evidence="2 3">
    <name type="scientific">Temnothorax longispinosus</name>
    <dbReference type="NCBI Taxonomy" id="300112"/>
    <lineage>
        <taxon>Eukaryota</taxon>
        <taxon>Metazoa</taxon>
        <taxon>Ecdysozoa</taxon>
        <taxon>Arthropoda</taxon>
        <taxon>Hexapoda</taxon>
        <taxon>Insecta</taxon>
        <taxon>Pterygota</taxon>
        <taxon>Neoptera</taxon>
        <taxon>Endopterygota</taxon>
        <taxon>Hymenoptera</taxon>
        <taxon>Apocrita</taxon>
        <taxon>Aculeata</taxon>
        <taxon>Formicoidea</taxon>
        <taxon>Formicidae</taxon>
        <taxon>Myrmicinae</taxon>
        <taxon>Temnothorax</taxon>
    </lineage>
</organism>
<evidence type="ECO:0000313" key="2">
    <source>
        <dbReference type="EMBL" id="TGZ53979.1"/>
    </source>
</evidence>
<evidence type="ECO:0000256" key="1">
    <source>
        <dbReference type="SAM" id="MobiDB-lite"/>
    </source>
</evidence>
<sequence>MLTPAAFPRRAFLKSLPATERIGYNGAFDITAQTRKQNLKARTLRYRIGNHLLVGSNLPVETTRVLRVVLTRRDEPKLMQEHRAAPVRINERDQTAFALELEEGQISFTPVRLPPLRASIQGGWISAPEPKTSISVSGKKVRQRGREGREKERLARRQPAEVNRQQTREGIKLPGGFSVVDDIDDTHFTPSRDADVTRQDVWR</sequence>
<proteinExistence type="predicted"/>
<accession>A0A4S2L0H3</accession>
<reference evidence="2 3" key="1">
    <citation type="journal article" date="2019" name="Philos. Trans. R. Soc. Lond., B, Biol. Sci.">
        <title>Ant behaviour and brain gene expression of defending hosts depend on the ecological success of the intruding social parasite.</title>
        <authorList>
            <person name="Kaur R."/>
            <person name="Stoldt M."/>
            <person name="Jongepier E."/>
            <person name="Feldmeyer B."/>
            <person name="Menzel F."/>
            <person name="Bornberg-Bauer E."/>
            <person name="Foitzik S."/>
        </authorList>
    </citation>
    <scope>NUCLEOTIDE SEQUENCE [LARGE SCALE GENOMIC DNA]</scope>
    <source>
        <tissue evidence="2">Whole body</tissue>
    </source>
</reference>
<feature type="compositionally biased region" description="Basic and acidic residues" evidence="1">
    <location>
        <begin position="144"/>
        <end position="159"/>
    </location>
</feature>
<comment type="caution">
    <text evidence="2">The sequence shown here is derived from an EMBL/GenBank/DDBJ whole genome shotgun (WGS) entry which is preliminary data.</text>
</comment>
<gene>
    <name evidence="2" type="ORF">DBV15_07651</name>
</gene>
<keyword evidence="3" id="KW-1185">Reference proteome</keyword>
<feature type="compositionally biased region" description="Basic and acidic residues" evidence="1">
    <location>
        <begin position="185"/>
        <end position="203"/>
    </location>
</feature>
<dbReference type="Proteomes" id="UP000310200">
    <property type="component" value="Unassembled WGS sequence"/>
</dbReference>
<dbReference type="EMBL" id="QBLH01000870">
    <property type="protein sequence ID" value="TGZ53979.1"/>
    <property type="molecule type" value="Genomic_DNA"/>
</dbReference>
<evidence type="ECO:0000313" key="3">
    <source>
        <dbReference type="Proteomes" id="UP000310200"/>
    </source>
</evidence>
<protein>
    <submittedName>
        <fullName evidence="2">Uncharacterized protein</fullName>
    </submittedName>
</protein>
<name>A0A4S2L0H3_9HYME</name>
<dbReference type="AlphaFoldDB" id="A0A4S2L0H3"/>
<feature type="region of interest" description="Disordered" evidence="1">
    <location>
        <begin position="129"/>
        <end position="203"/>
    </location>
</feature>